<feature type="region of interest" description="Disordered" evidence="1">
    <location>
        <begin position="71"/>
        <end position="97"/>
    </location>
</feature>
<sequence>MHFDSRTARRFCAGVRLLVHVAKSENASLLIGVARKVRSTFGVGFLIFQLIHIIKVIGMIVRAFIGKEKRQPHCREPSPRSNHIRTSPVPKLSASSAEKAHSLPRYVPVERRYDFNRWIDSNGELVLHKVKDVATGLVSAPLGCTYDSALDTFVFTRQDALFTTSGQMLKCARIANGASFPYCSAFGVSPSGMLMACDRANSRMVLFRFGEESVSEDAVITDDVFDRMIGESGVEKEVRRLKERARRRV</sequence>
<keyword evidence="4" id="KW-1185">Reference proteome</keyword>
<dbReference type="Proteomes" id="UP000230423">
    <property type="component" value="Unassembled WGS sequence"/>
</dbReference>
<evidence type="ECO:0000313" key="4">
    <source>
        <dbReference type="Proteomes" id="UP000230423"/>
    </source>
</evidence>
<keyword evidence="2" id="KW-0812">Transmembrane</keyword>
<proteinExistence type="predicted"/>
<reference evidence="3 4" key="1">
    <citation type="submission" date="2015-09" db="EMBL/GenBank/DDBJ databases">
        <title>Draft genome of the parasitic nematode Teladorsagia circumcincta isolate WARC Sus (inbred).</title>
        <authorList>
            <person name="Mitreva M."/>
        </authorList>
    </citation>
    <scope>NUCLEOTIDE SEQUENCE [LARGE SCALE GENOMIC DNA]</scope>
    <source>
        <strain evidence="3 4">S</strain>
    </source>
</reference>
<evidence type="ECO:0000313" key="3">
    <source>
        <dbReference type="EMBL" id="PIO66679.1"/>
    </source>
</evidence>
<organism evidence="3 4">
    <name type="scientific">Teladorsagia circumcincta</name>
    <name type="common">Brown stomach worm</name>
    <name type="synonym">Ostertagia circumcincta</name>
    <dbReference type="NCBI Taxonomy" id="45464"/>
    <lineage>
        <taxon>Eukaryota</taxon>
        <taxon>Metazoa</taxon>
        <taxon>Ecdysozoa</taxon>
        <taxon>Nematoda</taxon>
        <taxon>Chromadorea</taxon>
        <taxon>Rhabditida</taxon>
        <taxon>Rhabditina</taxon>
        <taxon>Rhabditomorpha</taxon>
        <taxon>Strongyloidea</taxon>
        <taxon>Trichostrongylidae</taxon>
        <taxon>Teladorsagia</taxon>
    </lineage>
</organism>
<accession>A0A2G9U8T0</accession>
<protein>
    <submittedName>
        <fullName evidence="3">Uncharacterized protein</fullName>
    </submittedName>
</protein>
<gene>
    <name evidence="3" type="ORF">TELCIR_11600</name>
</gene>
<keyword evidence="2" id="KW-1133">Transmembrane helix</keyword>
<dbReference type="OrthoDB" id="5807155at2759"/>
<evidence type="ECO:0000256" key="1">
    <source>
        <dbReference type="SAM" id="MobiDB-lite"/>
    </source>
</evidence>
<evidence type="ECO:0000256" key="2">
    <source>
        <dbReference type="SAM" id="Phobius"/>
    </source>
</evidence>
<name>A0A2G9U8T0_TELCI</name>
<dbReference type="EMBL" id="KZ348097">
    <property type="protein sequence ID" value="PIO66679.1"/>
    <property type="molecule type" value="Genomic_DNA"/>
</dbReference>
<feature type="transmembrane region" description="Helical" evidence="2">
    <location>
        <begin position="40"/>
        <end position="65"/>
    </location>
</feature>
<dbReference type="AlphaFoldDB" id="A0A2G9U8T0"/>
<keyword evidence="2" id="KW-0472">Membrane</keyword>